<evidence type="ECO:0000313" key="3">
    <source>
        <dbReference type="Proteomes" id="UP001428341"/>
    </source>
</evidence>
<feature type="compositionally biased region" description="Basic and acidic residues" evidence="1">
    <location>
        <begin position="110"/>
        <end position="129"/>
    </location>
</feature>
<gene>
    <name evidence="2" type="ORF">WN944_001707</name>
</gene>
<evidence type="ECO:0000256" key="1">
    <source>
        <dbReference type="SAM" id="MobiDB-lite"/>
    </source>
</evidence>
<reference evidence="2 3" key="1">
    <citation type="submission" date="2024-05" db="EMBL/GenBank/DDBJ databases">
        <title>Haplotype-resolved chromosome-level genome assembly of Huyou (Citrus changshanensis).</title>
        <authorList>
            <person name="Miao C."/>
            <person name="Chen W."/>
            <person name="Wu Y."/>
            <person name="Wang L."/>
            <person name="Zhao S."/>
            <person name="Grierson D."/>
            <person name="Xu C."/>
            <person name="Chen K."/>
        </authorList>
    </citation>
    <scope>NUCLEOTIDE SEQUENCE [LARGE SCALE GENOMIC DNA]</scope>
    <source>
        <strain evidence="2">01-14</strain>
        <tissue evidence="2">Leaf</tissue>
    </source>
</reference>
<accession>A0AAP0MKA0</accession>
<dbReference type="EMBL" id="JBCGBO010000004">
    <property type="protein sequence ID" value="KAK9209341.1"/>
    <property type="molecule type" value="Genomic_DNA"/>
</dbReference>
<feature type="region of interest" description="Disordered" evidence="1">
    <location>
        <begin position="105"/>
        <end position="136"/>
    </location>
</feature>
<dbReference type="Proteomes" id="UP001428341">
    <property type="component" value="Unassembled WGS sequence"/>
</dbReference>
<organism evidence="2 3">
    <name type="scientific">Citrus x changshan-huyou</name>
    <dbReference type="NCBI Taxonomy" id="2935761"/>
    <lineage>
        <taxon>Eukaryota</taxon>
        <taxon>Viridiplantae</taxon>
        <taxon>Streptophyta</taxon>
        <taxon>Embryophyta</taxon>
        <taxon>Tracheophyta</taxon>
        <taxon>Spermatophyta</taxon>
        <taxon>Magnoliopsida</taxon>
        <taxon>eudicotyledons</taxon>
        <taxon>Gunneridae</taxon>
        <taxon>Pentapetalae</taxon>
        <taxon>rosids</taxon>
        <taxon>malvids</taxon>
        <taxon>Sapindales</taxon>
        <taxon>Rutaceae</taxon>
        <taxon>Aurantioideae</taxon>
        <taxon>Citrus</taxon>
    </lineage>
</organism>
<dbReference type="AlphaFoldDB" id="A0AAP0MKA0"/>
<protein>
    <submittedName>
        <fullName evidence="2">Uncharacterized protein</fullName>
    </submittedName>
</protein>
<sequence>MRKYPTKKISVPSNKSITENINLNIHSRAQTFQPNSPTRAMQGMHVNPKVLTTSMPCATPDIPSSSMHCMHANPNNKVASPILVPVTLNPLHHITVSFPNPPLQSSHFLPNHDHSSDDSLAKSFDREPPDDYGSNNLNTRLENLGELDSAVIGRDMFPLTDDDSSGVPNTIMDDEAEALNQTVQGAYIFSVTGMADAVKVDKDQHPISNLDRRAKIGGFLKIFTEFALDSAVNVSFKGFTGGKKVYKAVLDGLKYQPQPLLLDDKKKCRDTESAEEMQVKMEEMQELMNNVKPQNKTSVKSTKGSMPQQKKPNEGIKGSDLPKTKEKRIFIRSRL</sequence>
<evidence type="ECO:0000313" key="2">
    <source>
        <dbReference type="EMBL" id="KAK9209341.1"/>
    </source>
</evidence>
<feature type="region of interest" description="Disordered" evidence="1">
    <location>
        <begin position="289"/>
        <end position="335"/>
    </location>
</feature>
<feature type="compositionally biased region" description="Polar residues" evidence="1">
    <location>
        <begin position="291"/>
        <end position="310"/>
    </location>
</feature>
<keyword evidence="3" id="KW-1185">Reference proteome</keyword>
<feature type="compositionally biased region" description="Basic and acidic residues" evidence="1">
    <location>
        <begin position="320"/>
        <end position="329"/>
    </location>
</feature>
<name>A0AAP0MKA0_9ROSI</name>
<comment type="caution">
    <text evidence="2">The sequence shown here is derived from an EMBL/GenBank/DDBJ whole genome shotgun (WGS) entry which is preliminary data.</text>
</comment>
<proteinExistence type="predicted"/>